<protein>
    <submittedName>
        <fullName evidence="2">Uncharacterized protein</fullName>
    </submittedName>
</protein>
<dbReference type="Proteomes" id="UP000439903">
    <property type="component" value="Unassembled WGS sequence"/>
</dbReference>
<comment type="caution">
    <text evidence="2">The sequence shown here is derived from an EMBL/GenBank/DDBJ whole genome shotgun (WGS) entry which is preliminary data.</text>
</comment>
<keyword evidence="3" id="KW-1185">Reference proteome</keyword>
<dbReference type="EMBL" id="WTPW01001115">
    <property type="protein sequence ID" value="KAF0455200.1"/>
    <property type="molecule type" value="Genomic_DNA"/>
</dbReference>
<organism evidence="2 3">
    <name type="scientific">Gigaspora margarita</name>
    <dbReference type="NCBI Taxonomy" id="4874"/>
    <lineage>
        <taxon>Eukaryota</taxon>
        <taxon>Fungi</taxon>
        <taxon>Fungi incertae sedis</taxon>
        <taxon>Mucoromycota</taxon>
        <taxon>Glomeromycotina</taxon>
        <taxon>Glomeromycetes</taxon>
        <taxon>Diversisporales</taxon>
        <taxon>Gigasporaceae</taxon>
        <taxon>Gigaspora</taxon>
    </lineage>
</organism>
<keyword evidence="1" id="KW-0732">Signal</keyword>
<accession>A0A8H4A919</accession>
<proteinExistence type="predicted"/>
<name>A0A8H4A919_GIGMA</name>
<sequence>MNLKHSPLNMCILILLKACTWASSQESLERMVPFLYKSFISIFKSKFNNIGPIPEGKLNGILFDINIQPGIATITLLKNNVPLRRDHNATKGPNLFHLGVEYKKVYLKLVKCQLFPMVSADFLSKALI</sequence>
<reference evidence="2 3" key="1">
    <citation type="journal article" date="2019" name="Environ. Microbiol.">
        <title>At the nexus of three kingdoms: the genome of the mycorrhizal fungus Gigaspora margarita provides insights into plant, endobacterial and fungal interactions.</title>
        <authorList>
            <person name="Venice F."/>
            <person name="Ghignone S."/>
            <person name="Salvioli di Fossalunga A."/>
            <person name="Amselem J."/>
            <person name="Novero M."/>
            <person name="Xianan X."/>
            <person name="Sedzielewska Toro K."/>
            <person name="Morin E."/>
            <person name="Lipzen A."/>
            <person name="Grigoriev I.V."/>
            <person name="Henrissat B."/>
            <person name="Martin F.M."/>
            <person name="Bonfante P."/>
        </authorList>
    </citation>
    <scope>NUCLEOTIDE SEQUENCE [LARGE SCALE GENOMIC DNA]</scope>
    <source>
        <strain evidence="2 3">BEG34</strain>
    </source>
</reference>
<evidence type="ECO:0000313" key="2">
    <source>
        <dbReference type="EMBL" id="KAF0455200.1"/>
    </source>
</evidence>
<dbReference type="AlphaFoldDB" id="A0A8H4A919"/>
<evidence type="ECO:0000256" key="1">
    <source>
        <dbReference type="SAM" id="SignalP"/>
    </source>
</evidence>
<feature type="signal peptide" evidence="1">
    <location>
        <begin position="1"/>
        <end position="22"/>
    </location>
</feature>
<evidence type="ECO:0000313" key="3">
    <source>
        <dbReference type="Proteomes" id="UP000439903"/>
    </source>
</evidence>
<gene>
    <name evidence="2" type="ORF">F8M41_001479</name>
</gene>
<feature type="chain" id="PRO_5034484895" evidence="1">
    <location>
        <begin position="23"/>
        <end position="128"/>
    </location>
</feature>